<keyword evidence="1" id="KW-0472">Membrane</keyword>
<evidence type="ECO:0000256" key="1">
    <source>
        <dbReference type="SAM" id="Phobius"/>
    </source>
</evidence>
<evidence type="ECO:0000313" key="2">
    <source>
        <dbReference type="EMBL" id="WZK90729.1"/>
    </source>
</evidence>
<keyword evidence="3" id="KW-1185">Reference proteome</keyword>
<feature type="transmembrane region" description="Helical" evidence="1">
    <location>
        <begin position="227"/>
        <end position="252"/>
    </location>
</feature>
<accession>A0ABZ2XZE7</accession>
<sequence length="288" mass="31887">MTTTGRYHGGLVFYGYAENPLDQFSRIVSATLEDYGHPVERQTIQGGKTAVVLTSQYKVNLELEDLGNMNCGQAVPSYEDQIQRIAIEFTPVLPGREDRDITELMMVVLLYRMVDICDAEQVEWMDPDTALPIDEFLGAFSHISPRRVRGRQEILDQHGQRFADVDETAPDLMEHYDTILGQVPHSGEVGLIDLTQEETLALAFRVGPHPTELSPDQEEAASDIRRLATWGMTGMVVFLSAPVAVSLAAVNLVRGEDFRLNTHVLSLTGLLVMLQSSGALASVVNYLP</sequence>
<proteinExistence type="predicted"/>
<gene>
    <name evidence="2" type="ORF">QEZ52_09325</name>
</gene>
<dbReference type="Proteomes" id="UP001623232">
    <property type="component" value="Chromosome"/>
</dbReference>
<evidence type="ECO:0000313" key="3">
    <source>
        <dbReference type="Proteomes" id="UP001623232"/>
    </source>
</evidence>
<feature type="transmembrane region" description="Helical" evidence="1">
    <location>
        <begin position="264"/>
        <end position="287"/>
    </location>
</feature>
<dbReference type="EMBL" id="CP123584">
    <property type="protein sequence ID" value="WZK90729.1"/>
    <property type="molecule type" value="Genomic_DNA"/>
</dbReference>
<protein>
    <submittedName>
        <fullName evidence="2">Uncharacterized protein</fullName>
    </submittedName>
</protein>
<reference evidence="2 3" key="1">
    <citation type="submission" date="2023-04" db="EMBL/GenBank/DDBJ databases">
        <title>Complete genome sequence of Alisedimentitalea scapharcae.</title>
        <authorList>
            <person name="Rong J.-C."/>
            <person name="Yi M.-L."/>
            <person name="Zhao Q."/>
        </authorList>
    </citation>
    <scope>NUCLEOTIDE SEQUENCE [LARGE SCALE GENOMIC DNA]</scope>
    <source>
        <strain evidence="2 3">KCTC 42119</strain>
    </source>
</reference>
<keyword evidence="1" id="KW-0812">Transmembrane</keyword>
<keyword evidence="1" id="KW-1133">Transmembrane helix</keyword>
<name>A0ABZ2XZE7_9RHOB</name>
<dbReference type="RefSeq" id="WP_406649752.1">
    <property type="nucleotide sequence ID" value="NZ_CP123584.1"/>
</dbReference>
<organism evidence="2 3">
    <name type="scientific">Aliisedimentitalea scapharcae</name>
    <dbReference type="NCBI Taxonomy" id="1524259"/>
    <lineage>
        <taxon>Bacteria</taxon>
        <taxon>Pseudomonadati</taxon>
        <taxon>Pseudomonadota</taxon>
        <taxon>Alphaproteobacteria</taxon>
        <taxon>Rhodobacterales</taxon>
        <taxon>Roseobacteraceae</taxon>
        <taxon>Aliisedimentitalea</taxon>
    </lineage>
</organism>